<dbReference type="STRING" id="1423734.FC83_GL002250"/>
<evidence type="ECO:0000313" key="2">
    <source>
        <dbReference type="EMBL" id="KRM36846.1"/>
    </source>
</evidence>
<evidence type="ECO:0000259" key="1">
    <source>
        <dbReference type="Pfam" id="PF01248"/>
    </source>
</evidence>
<comment type="caution">
    <text evidence="2">The sequence shown here is derived from an EMBL/GenBank/DDBJ whole genome shotgun (WGS) entry which is preliminary data.</text>
</comment>
<accession>X0PUU6</accession>
<dbReference type="AlphaFoldDB" id="X0PUU6"/>
<feature type="domain" description="Ribosomal protein eL8/eL30/eS12/Gadd45" evidence="1">
    <location>
        <begin position="8"/>
        <end position="92"/>
    </location>
</feature>
<dbReference type="InterPro" id="IPR029064">
    <property type="entry name" value="Ribosomal_eL30-like_sf"/>
</dbReference>
<reference evidence="2 3" key="1">
    <citation type="journal article" date="2015" name="Genome Announc.">
        <title>Expanding the biotechnology potential of lactobacilli through comparative genomics of 213 strains and associated genera.</title>
        <authorList>
            <person name="Sun Z."/>
            <person name="Harris H.M."/>
            <person name="McCann A."/>
            <person name="Guo C."/>
            <person name="Argimon S."/>
            <person name="Zhang W."/>
            <person name="Yang X."/>
            <person name="Jeffery I.B."/>
            <person name="Cooney J.C."/>
            <person name="Kagawa T.F."/>
            <person name="Liu W."/>
            <person name="Song Y."/>
            <person name="Salvetti E."/>
            <person name="Wrobel A."/>
            <person name="Rasinkangas P."/>
            <person name="Parkhill J."/>
            <person name="Rea M.C."/>
            <person name="O'Sullivan O."/>
            <person name="Ritari J."/>
            <person name="Douillard F.P."/>
            <person name="Paul Ross R."/>
            <person name="Yang R."/>
            <person name="Briner A.E."/>
            <person name="Felis G.E."/>
            <person name="de Vos W.M."/>
            <person name="Barrangou R."/>
            <person name="Klaenhammer T.R."/>
            <person name="Caufield P.W."/>
            <person name="Cui Y."/>
            <person name="Zhang H."/>
            <person name="O'Toole P.W."/>
        </authorList>
    </citation>
    <scope>NUCLEOTIDE SEQUENCE [LARGE SCALE GENOMIC DNA]</scope>
    <source>
        <strain evidence="2 3">DSM 18527</strain>
    </source>
</reference>
<name>X0PUU6_9LACO</name>
<gene>
    <name evidence="2" type="ORF">FC83_GL002250</name>
</gene>
<keyword evidence="3" id="KW-1185">Reference proteome</keyword>
<dbReference type="Proteomes" id="UP000051236">
    <property type="component" value="Unassembled WGS sequence"/>
</dbReference>
<dbReference type="InterPro" id="IPR004038">
    <property type="entry name" value="Ribosomal_eL8/eL30/eS12/Gad45"/>
</dbReference>
<organism evidence="2 3">
    <name type="scientific">Agrilactobacillus composti DSM 18527 = JCM 14202</name>
    <dbReference type="NCBI Taxonomy" id="1423734"/>
    <lineage>
        <taxon>Bacteria</taxon>
        <taxon>Bacillati</taxon>
        <taxon>Bacillota</taxon>
        <taxon>Bacilli</taxon>
        <taxon>Lactobacillales</taxon>
        <taxon>Lactobacillaceae</taxon>
        <taxon>Agrilactobacillus</taxon>
    </lineage>
</organism>
<dbReference type="EMBL" id="AZGA01000001">
    <property type="protein sequence ID" value="KRM36846.1"/>
    <property type="molecule type" value="Genomic_DNA"/>
</dbReference>
<dbReference type="Pfam" id="PF01248">
    <property type="entry name" value="Ribosomal_L7Ae"/>
    <property type="match status" value="1"/>
</dbReference>
<dbReference type="Gene3D" id="3.30.1330.30">
    <property type="match status" value="1"/>
</dbReference>
<dbReference type="OrthoDB" id="9794863at2"/>
<dbReference type="eggNOG" id="COG1358">
    <property type="taxonomic scope" value="Bacteria"/>
</dbReference>
<dbReference type="SUPFAM" id="SSF55315">
    <property type="entry name" value="L30e-like"/>
    <property type="match status" value="1"/>
</dbReference>
<dbReference type="NCBIfam" id="NF005585">
    <property type="entry name" value="PRK07283.1"/>
    <property type="match status" value="1"/>
</dbReference>
<evidence type="ECO:0000313" key="3">
    <source>
        <dbReference type="Proteomes" id="UP000051236"/>
    </source>
</evidence>
<proteinExistence type="predicted"/>
<protein>
    <recommendedName>
        <fullName evidence="1">Ribosomal protein eL8/eL30/eS12/Gadd45 domain-containing protein</fullName>
    </recommendedName>
</protein>
<sequence>MVIDQTQKLMNLIGLAMRAGKIITGEELVLKALIAGKLKLVFIASDAGSATTKKLNDKTTYYHVPIHDQLSTEQLTKAIGRPRKIIGINDAGFAKGMVKLM</sequence>
<dbReference type="PATRIC" id="fig|1423734.3.peg.2274"/>